<keyword evidence="3" id="KW-0804">Transcription</keyword>
<evidence type="ECO:0000256" key="3">
    <source>
        <dbReference type="ARBA" id="ARBA00023163"/>
    </source>
</evidence>
<feature type="compositionally biased region" description="Basic residues" evidence="6">
    <location>
        <begin position="1188"/>
        <end position="1214"/>
    </location>
</feature>
<evidence type="ECO:0008006" key="11">
    <source>
        <dbReference type="Google" id="ProtNLM"/>
    </source>
</evidence>
<dbReference type="PANTHER" id="PTHR11267:SF32">
    <property type="entry name" value="MAX GENE-ASSOCIATED PROTEIN"/>
    <property type="match status" value="1"/>
</dbReference>
<evidence type="ECO:0000256" key="4">
    <source>
        <dbReference type="ARBA" id="ARBA00023242"/>
    </source>
</evidence>
<evidence type="ECO:0000259" key="7">
    <source>
        <dbReference type="PROSITE" id="PS50252"/>
    </source>
</evidence>
<dbReference type="GO" id="GO:0045893">
    <property type="term" value="P:positive regulation of DNA-templated transcription"/>
    <property type="evidence" value="ECO:0007669"/>
    <property type="project" value="InterPro"/>
</dbReference>
<feature type="region of interest" description="Disordered" evidence="6">
    <location>
        <begin position="1558"/>
        <end position="1597"/>
    </location>
</feature>
<reference evidence="9 10" key="1">
    <citation type="submission" date="2021-04" db="EMBL/GenBank/DDBJ databases">
        <authorList>
            <consortium name="Wellcome Sanger Institute Data Sharing"/>
        </authorList>
    </citation>
    <scope>NUCLEOTIDE SEQUENCE [LARGE SCALE GENOMIC DNA]</scope>
</reference>
<feature type="compositionally biased region" description="Polar residues" evidence="6">
    <location>
        <begin position="2134"/>
        <end position="2145"/>
    </location>
</feature>
<evidence type="ECO:0000313" key="9">
    <source>
        <dbReference type="Ensembl" id="ENSATEP00000077363.1"/>
    </source>
</evidence>
<feature type="compositionally biased region" description="Basic and acidic residues" evidence="6">
    <location>
        <begin position="1254"/>
        <end position="1269"/>
    </location>
</feature>
<dbReference type="GO" id="GO:0001708">
    <property type="term" value="P:cell fate specification"/>
    <property type="evidence" value="ECO:0007669"/>
    <property type="project" value="TreeGrafter"/>
</dbReference>
<feature type="region of interest" description="Disordered" evidence="6">
    <location>
        <begin position="681"/>
        <end position="703"/>
    </location>
</feature>
<feature type="compositionally biased region" description="Acidic residues" evidence="6">
    <location>
        <begin position="2199"/>
        <end position="2211"/>
    </location>
</feature>
<dbReference type="InterPro" id="IPR001699">
    <property type="entry name" value="TF_T-box"/>
</dbReference>
<keyword evidence="10" id="KW-1185">Reference proteome</keyword>
<dbReference type="Proteomes" id="UP000265040">
    <property type="component" value="Chromosome 22"/>
</dbReference>
<dbReference type="GO" id="GO:0000981">
    <property type="term" value="F:DNA-binding transcription factor activity, RNA polymerase II-specific"/>
    <property type="evidence" value="ECO:0007669"/>
    <property type="project" value="TreeGrafter"/>
</dbReference>
<feature type="region of interest" description="Disordered" evidence="6">
    <location>
        <begin position="1085"/>
        <end position="1111"/>
    </location>
</feature>
<feature type="compositionally biased region" description="Polar residues" evidence="6">
    <location>
        <begin position="1225"/>
        <end position="1239"/>
    </location>
</feature>
<evidence type="ECO:0000256" key="2">
    <source>
        <dbReference type="ARBA" id="ARBA00023125"/>
    </source>
</evidence>
<feature type="region of interest" description="Disordered" evidence="6">
    <location>
        <begin position="2736"/>
        <end position="2815"/>
    </location>
</feature>
<proteinExistence type="predicted"/>
<dbReference type="SUPFAM" id="SSF49417">
    <property type="entry name" value="p53-like transcription factors"/>
    <property type="match status" value="1"/>
</dbReference>
<feature type="region of interest" description="Disordered" evidence="6">
    <location>
        <begin position="2187"/>
        <end position="2213"/>
    </location>
</feature>
<feature type="region of interest" description="Disordered" evidence="6">
    <location>
        <begin position="1168"/>
        <end position="1302"/>
    </location>
</feature>
<feature type="region of interest" description="Disordered" evidence="6">
    <location>
        <begin position="1820"/>
        <end position="1863"/>
    </location>
</feature>
<comment type="caution">
    <text evidence="5">Lacks conserved residue(s) required for the propagation of feature annotation.</text>
</comment>
<dbReference type="InterPro" id="IPR032060">
    <property type="entry name" value="MGA_dom"/>
</dbReference>
<dbReference type="InterPro" id="IPR036638">
    <property type="entry name" value="HLH_DNA-bd_sf"/>
</dbReference>
<comment type="subcellular location">
    <subcellularLocation>
        <location evidence="5">Nucleus</location>
    </subcellularLocation>
</comment>
<dbReference type="Ensembl" id="ENSATET00000081241.1">
    <property type="protein sequence ID" value="ENSATEP00000077363.1"/>
    <property type="gene ID" value="ENSATEG00000014000.3"/>
</dbReference>
<gene>
    <name evidence="9" type="primary">ICE2</name>
</gene>
<feature type="compositionally biased region" description="Pro residues" evidence="6">
    <location>
        <begin position="1585"/>
        <end position="1594"/>
    </location>
</feature>
<evidence type="ECO:0000313" key="10">
    <source>
        <dbReference type="Proteomes" id="UP000265040"/>
    </source>
</evidence>
<dbReference type="GO" id="GO:0000978">
    <property type="term" value="F:RNA polymerase II cis-regulatory region sequence-specific DNA binding"/>
    <property type="evidence" value="ECO:0007669"/>
    <property type="project" value="InterPro"/>
</dbReference>
<feature type="region of interest" description="Disordered" evidence="6">
    <location>
        <begin position="2134"/>
        <end position="2164"/>
    </location>
</feature>
<keyword evidence="2 5" id="KW-0238">DNA-binding</keyword>
<protein>
    <recommendedName>
        <fullName evidence="11">T-box domain-containing protein</fullName>
    </recommendedName>
</protein>
<dbReference type="GeneTree" id="ENSGT00940000156269"/>
<keyword evidence="4 5" id="KW-0539">Nucleus</keyword>
<feature type="domain" description="BHLH" evidence="8">
    <location>
        <begin position="2217"/>
        <end position="2267"/>
    </location>
</feature>
<dbReference type="PRINTS" id="PR00937">
    <property type="entry name" value="TBOX"/>
</dbReference>
<evidence type="ECO:0000259" key="8">
    <source>
        <dbReference type="PROSITE" id="PS50888"/>
    </source>
</evidence>
<dbReference type="SMART" id="SM00353">
    <property type="entry name" value="HLH"/>
    <property type="match status" value="1"/>
</dbReference>
<feature type="region of interest" description="Disordered" evidence="6">
    <location>
        <begin position="1663"/>
        <end position="1690"/>
    </location>
</feature>
<reference evidence="9" key="2">
    <citation type="submission" date="2025-08" db="UniProtKB">
        <authorList>
            <consortium name="Ensembl"/>
        </authorList>
    </citation>
    <scope>IDENTIFICATION</scope>
</reference>
<feature type="region of interest" description="Disordered" evidence="6">
    <location>
        <begin position="2836"/>
        <end position="2862"/>
    </location>
</feature>
<evidence type="ECO:0000256" key="1">
    <source>
        <dbReference type="ARBA" id="ARBA00023015"/>
    </source>
</evidence>
<dbReference type="SMART" id="SM00425">
    <property type="entry name" value="TBOX"/>
    <property type="match status" value="1"/>
</dbReference>
<dbReference type="SUPFAM" id="SSF47459">
    <property type="entry name" value="HLH, helix-loop-helix DNA-binding domain"/>
    <property type="match status" value="1"/>
</dbReference>
<reference evidence="9" key="3">
    <citation type="submission" date="2025-09" db="UniProtKB">
        <authorList>
            <consortium name="Ensembl"/>
        </authorList>
    </citation>
    <scope>IDENTIFICATION</scope>
</reference>
<feature type="compositionally biased region" description="Polar residues" evidence="6">
    <location>
        <begin position="342"/>
        <end position="369"/>
    </location>
</feature>
<sequence length="2957" mass="323363">MAFKKKQKGMVFHQEGAVAPTAAFAVDHPPTYFVPKPAKASKGSIEQISYATNDEPDMMGKHNIYSSRVATRTSGGLPVVKHPTSSSTHSDILPADSICKGVRVTLDNNSMWNEFYRCKTEMILTKQGSRMFPYCRFRISGLNPSRKYSLIMDILPLDNSRYKWTGKSWQVAGKAECHVKNEPFAHPESPSTGQHWMQNPVSFYKLKLTNNISDQDGNTIIHPMHRYLPRLYVVQTEKAAKDIKLKGPSVVTFTFPQTEFMAVTAYQNSQFSQLKVDYNPFAKGLKEDGSSPWGLKLKLNCGKDLHKDGDTTTNEQHPVKKSLKSLLANHKPRTSKAADPNPSLSGDLQKNSTTNKDQSTPRESLCSNSRPAEKLFSELMREAHVSLQRCNVEQLGINHSTSHRTEQTNTKDVALKSNTQDFSKKNSMSVKIQSEILVTKRKLKEEKHILNSLNCKNDIKINSSKVSNVAASALAQTFSVDSGRKPNPDVPSDVNVKQLKRPVPLPLPALALFLKQHSTKSKKVKTKTESPTSALPSEHLSGSQSSAACLSSDHASNTVGLSKSLTVDAAETDYQTAECTGADIHPNEITSNVIGQADESAFQPSSLSCPNAVANTDSNGVRTESLILAERTLVLPISDQPLCAPATSPCLASSSTSPTFPPTMDTVLPAVKLPQTAAVTEGSTLSSDLPTMKPESLLSDPECSSLDFEPLSPASSLEPLPPLLASLGLDLDSGLCLKGPESLQHSKNSAISVFKWHTVLPPPEPYVDTFQPKQQPLPLPPITPSCLPCQTPSRPGEQLFCTSTPPSELAPSFQENEQSLPFPAELSPLVLQLPLSPTFSSLDGDGLSPTPSLADLVHFLSTDDDLGMGVEFPNTEAVAVPFSPPSTIEANAHEPSHQVQSNPAYKRKKKSQRHKLSKTEMHPKNDDSFYTKMQPNLEEVEEQLFISFTSKEALRLHIADSEEPIIQMIPEAHLQLEPNTPEKADTTETVEKRISAFEKILLRDLKLMKHRQVIHPVLQEVGLKMNLLDPTLAIDLQYLGVRLPIPPPGVSLEPLIQDLPPTQGASVAFVSRTGKTTDVTQIKGWREKFTPSEAPSVPDKPQAGPSSDLPKKNLSAFCSDMLDKYLEHEGKLLDERAASFSKPQVEPVVYELPTKSTSYVRTLDSILKKQPGSSPTSDIISGFIPPSKRPKLSLKEKKTSRKGERKPKGPKLKKPRLDCGGEQRPVSTNQIPKQPTALTSAVPAPPDHTAPITEHNKSEKKDLKVRFNHTEPLTLPPKNPIFKKRRKLKPKSSSQTLRPTAPTVHVSEDMAPLESDSELGAADRVDEPYRKDRGPMITRALLRQKDLEDRVVWEGQPRTYITEERAAIALTSLFTLMGFASENPTAPIQLVQRWAPPCLNEFCRLGCVCSSLSYCSRVSHCGRPQCMFGCSCLKQKVVLLKNLDWSDSSTSHHQNNKKRRRKRRMKMAYILKEADSVSQPAERVWTLWKRDSGGSDPDPVHVPEPSCLPRFTECRENYGSCARIRTYMGKKTTREQETMKDGKSKVVRLKSLLHRDLKPKKTKMKASIPPAAAEQVQLASSRQAPSPPSGPPPKPSKRLIILAECKWESDADRNHVLKTLCEAMAQDRLGDPFWIKKYLISPLTQTVEENGTDHCIQYKIHISTPKVEREKPPETQQKREGDTNPQQEDHLRQVTTEEGVLVDWQQEVMEEEAELWEDWQQEVEEGDIKEEGSKLPQVNDRKKTCEVRTEDKMNSMGLPFLTGISPAGFLSANKKKPGGTDHLVQVNGKLYPLAKIQLGKMGALHPANRLAAYLTGRVGSNKDKQVSSSSSKPPLASGLIPQTASSSSVLTSPTSTSTLPRPQLSVLTCTSSTDSQINTSVVRPVNPSSGLLDSKGSQMLMVEVLRSLRKVPVLGAVTQPPAPTTISQKIVLQPVQTALGVQYYRRPNGKLVRLVPVSQLRSGNPSLPLQRVLPPTGSSSPSGLPAAPLQTPAITVVKETLPLTTATTTPPTTSSVSSLRSVPPPSSPLRPASAFPPQKGICTFKILPASSNKEPIIITCPKVPLQAPTKVVPVPGIFTLLQPHPKPPVNLISLTPSPGEGAGLGVKTVTVSAVPVDLGGVSVPQKPASYQTCATQSPAETALRSTTVEVTPPPPGTSDRATPKPEMACNLVDLDIICVDDETMEVENMGASSSSETENSSDFESDADGEQETNKMNLRLLHNVLERKRRVQMKQLFEALKREVGLSHEKTSKITTLRKAMQMIDELRMTDRCLERKKRRLMKRRDEYLSTIAPTTDLLDRSKPDICRGQRLRESVNKQRRHKNRADADLVEVVDLLDETDEPTDKSSDKEIVVTKTTNIITVTNDKVNEVQCVAVETQGNSRLNVDQRRLAKMRNSESSLTVKKTVEAPSDTDICRALSSVLNTNTSPKSLLTERACEEIQRLKSLEVGLNRQQDFYITELSQRSGKSEMAVLGKLQQLSFKQKIIEKQERHQTVGPLPAPAGGRNSGAPTVGGEDSGAPTTGDMSNDKMIIISSEQQQTQQSPPNPMSITTPIQPSQMVLHLSNPVLTPPAPVLRDKPRTMPNILSRSKNPAPPVSLVTSTIEGEAPSFQALLPSEVLSLVGAALPGHPVLTLNPLMSGPAVLQTAPTAGVTSVSLNIPSLTNQQIHLTSLPRLPANKICNFSAPLTLTNLTATNFTNLLQLVQPATTQQLQLQQFQQQQLQQQQVPAGQPLCVTSSPVVSAGSDQTKDQDQDQDQPQSQTDLRPESSSSSPPSTQGSSSSLWPSLSPDGQVEIVERGPTGPDQQQETRRGAGTESLKSLLNEINFLNQQTLTAVTPVSSPGRRSPEVDAEQQDHPHSPWVLQLDSDSDDAVTMETEVAGITVHQKAPTNECNDSGVLAPPPLLQMHVGGAKVVCPANRNGPAGGGAVGRSTEEGVAWRPMPRLVPLGLRGNQTS</sequence>
<feature type="region of interest" description="Disordered" evidence="6">
    <location>
        <begin position="2001"/>
        <end position="2034"/>
    </location>
</feature>
<organism evidence="9 10">
    <name type="scientific">Anabas testudineus</name>
    <name type="common">Climbing perch</name>
    <name type="synonym">Anthias testudineus</name>
    <dbReference type="NCBI Taxonomy" id="64144"/>
    <lineage>
        <taxon>Eukaryota</taxon>
        <taxon>Metazoa</taxon>
        <taxon>Chordata</taxon>
        <taxon>Craniata</taxon>
        <taxon>Vertebrata</taxon>
        <taxon>Euteleostomi</taxon>
        <taxon>Actinopterygii</taxon>
        <taxon>Neopterygii</taxon>
        <taxon>Teleostei</taxon>
        <taxon>Neoteleostei</taxon>
        <taxon>Acanthomorphata</taxon>
        <taxon>Anabantaria</taxon>
        <taxon>Anabantiformes</taxon>
        <taxon>Anabantoidei</taxon>
        <taxon>Anabantidae</taxon>
        <taxon>Anabas</taxon>
    </lineage>
</organism>
<dbReference type="PANTHER" id="PTHR11267">
    <property type="entry name" value="T-BOX PROTEIN-RELATED"/>
    <property type="match status" value="1"/>
</dbReference>
<dbReference type="CDD" id="cd20195">
    <property type="entry name" value="T-box_MGA-like"/>
    <property type="match status" value="1"/>
</dbReference>
<dbReference type="Pfam" id="PF00907">
    <property type="entry name" value="T-box"/>
    <property type="match status" value="1"/>
</dbReference>
<dbReference type="InterPro" id="IPR011598">
    <property type="entry name" value="bHLH_dom"/>
</dbReference>
<feature type="compositionally biased region" description="Basic and acidic residues" evidence="6">
    <location>
        <begin position="1666"/>
        <end position="1690"/>
    </location>
</feature>
<dbReference type="InterPro" id="IPR036960">
    <property type="entry name" value="T-box_sf"/>
</dbReference>
<feature type="region of interest" description="Disordered" evidence="6">
    <location>
        <begin position="330"/>
        <end position="369"/>
    </location>
</feature>
<feature type="domain" description="T-box" evidence="7">
    <location>
        <begin position="106"/>
        <end position="287"/>
    </location>
</feature>
<evidence type="ECO:0000256" key="6">
    <source>
        <dbReference type="SAM" id="MobiDB-lite"/>
    </source>
</evidence>
<feature type="compositionally biased region" description="Basic residues" evidence="6">
    <location>
        <begin position="1281"/>
        <end position="1290"/>
    </location>
</feature>
<feature type="region of interest" description="Disordered" evidence="6">
    <location>
        <begin position="889"/>
        <end position="929"/>
    </location>
</feature>
<feature type="compositionally biased region" description="Low complexity" evidence="6">
    <location>
        <begin position="1843"/>
        <end position="1863"/>
    </location>
</feature>
<feature type="compositionally biased region" description="Basic and acidic residues" evidence="6">
    <location>
        <begin position="2846"/>
        <end position="2859"/>
    </location>
</feature>
<dbReference type="GO" id="GO:0000785">
    <property type="term" value="C:chromatin"/>
    <property type="evidence" value="ECO:0007669"/>
    <property type="project" value="TreeGrafter"/>
</dbReference>
<dbReference type="Gene3D" id="2.60.40.820">
    <property type="entry name" value="Transcription factor, T-box"/>
    <property type="match status" value="1"/>
</dbReference>
<feature type="compositionally biased region" description="Basic residues" evidence="6">
    <location>
        <begin position="905"/>
        <end position="916"/>
    </location>
</feature>
<dbReference type="PROSITE" id="PS50888">
    <property type="entry name" value="BHLH"/>
    <property type="match status" value="1"/>
</dbReference>
<dbReference type="InterPro" id="IPR046360">
    <property type="entry name" value="T-box_DNA-bd"/>
</dbReference>
<dbReference type="Gene3D" id="4.10.280.10">
    <property type="entry name" value="Helix-loop-helix DNA-binding domain"/>
    <property type="match status" value="1"/>
</dbReference>
<dbReference type="Pfam" id="PF16059">
    <property type="entry name" value="MGA_dom"/>
    <property type="match status" value="1"/>
</dbReference>
<accession>A0AAQ6ITT5</accession>
<feature type="compositionally biased region" description="Low complexity" evidence="6">
    <location>
        <begin position="2757"/>
        <end position="2790"/>
    </location>
</feature>
<dbReference type="InterPro" id="IPR008967">
    <property type="entry name" value="p53-like_TF_DNA-bd_sf"/>
</dbReference>
<dbReference type="PROSITE" id="PS50252">
    <property type="entry name" value="TBOX_3"/>
    <property type="match status" value="1"/>
</dbReference>
<feature type="region of interest" description="Disordered" evidence="6">
    <location>
        <begin position="2492"/>
        <end position="2527"/>
    </location>
</feature>
<evidence type="ECO:0000256" key="5">
    <source>
        <dbReference type="PROSITE-ProRule" id="PRU00201"/>
    </source>
</evidence>
<feature type="compositionally biased region" description="Low complexity" evidence="6">
    <location>
        <begin position="2001"/>
        <end position="2021"/>
    </location>
</feature>
<feature type="compositionally biased region" description="Basic and acidic residues" evidence="6">
    <location>
        <begin position="917"/>
        <end position="929"/>
    </location>
</feature>
<feature type="region of interest" description="Disordered" evidence="6">
    <location>
        <begin position="520"/>
        <end position="548"/>
    </location>
</feature>
<name>A0AAQ6ITT5_ANATE</name>
<keyword evidence="1" id="KW-0805">Transcription regulation</keyword>
<dbReference type="Pfam" id="PF00010">
    <property type="entry name" value="HLH"/>
    <property type="match status" value="1"/>
</dbReference>
<dbReference type="GO" id="GO:0046983">
    <property type="term" value="F:protein dimerization activity"/>
    <property type="evidence" value="ECO:0007669"/>
    <property type="project" value="InterPro"/>
</dbReference>
<dbReference type="GO" id="GO:0005634">
    <property type="term" value="C:nucleus"/>
    <property type="evidence" value="ECO:0007669"/>
    <property type="project" value="UniProtKB-SubCell"/>
</dbReference>